<feature type="coiled-coil region" evidence="13">
    <location>
        <begin position="1970"/>
        <end position="2004"/>
    </location>
</feature>
<comment type="similarity">
    <text evidence="2">Belongs to the spectrin family.</text>
</comment>
<dbReference type="GO" id="GO:0005543">
    <property type="term" value="F:phospholipid binding"/>
    <property type="evidence" value="ECO:0007669"/>
    <property type="project" value="InterPro"/>
</dbReference>
<keyword evidence="6" id="KW-0597">Phosphoprotein</keyword>
<dbReference type="FunFam" id="2.30.29.30:FF:000024">
    <property type="entry name" value="Spectrin beta chain"/>
    <property type="match status" value="1"/>
</dbReference>
<feature type="domain" description="Calponin-homology (CH)" evidence="17">
    <location>
        <begin position="221"/>
        <end position="326"/>
    </location>
</feature>
<dbReference type="SUPFAM" id="SSF47576">
    <property type="entry name" value="Calponin-homology domain, CH-domain"/>
    <property type="match status" value="1"/>
</dbReference>
<keyword evidence="18" id="KW-1185">Reference proteome</keyword>
<dbReference type="PROSITE" id="PS00019">
    <property type="entry name" value="ACTININ_1"/>
    <property type="match status" value="1"/>
</dbReference>
<evidence type="ECO:0000259" key="16">
    <source>
        <dbReference type="PROSITE" id="PS50003"/>
    </source>
</evidence>
<feature type="coiled-coil region" evidence="13">
    <location>
        <begin position="766"/>
        <end position="860"/>
    </location>
</feature>
<dbReference type="PANTHER" id="PTHR11915">
    <property type="entry name" value="SPECTRIN/FILAMIN RELATED CYTOSKELETAL PROTEIN"/>
    <property type="match status" value="1"/>
</dbReference>
<dbReference type="GO" id="GO:0003779">
    <property type="term" value="F:actin binding"/>
    <property type="evidence" value="ECO:0007669"/>
    <property type="project" value="UniProtKB-KW"/>
</dbReference>
<feature type="compositionally biased region" description="Basic and acidic residues" evidence="14">
    <location>
        <begin position="3962"/>
        <end position="3974"/>
    </location>
</feature>
<dbReference type="SUPFAM" id="SSF50044">
    <property type="entry name" value="SH3-domain"/>
    <property type="match status" value="1"/>
</dbReference>
<evidence type="ECO:0000256" key="9">
    <source>
        <dbReference type="ARBA" id="ARBA00022737"/>
    </source>
</evidence>
<feature type="compositionally biased region" description="Basic and acidic residues" evidence="14">
    <location>
        <begin position="3638"/>
        <end position="3648"/>
    </location>
</feature>
<dbReference type="GO" id="GO:0005737">
    <property type="term" value="C:cytoplasm"/>
    <property type="evidence" value="ECO:0007669"/>
    <property type="project" value="UniProtKB-ARBA"/>
</dbReference>
<dbReference type="Pfam" id="PF15410">
    <property type="entry name" value="PH_9"/>
    <property type="match status" value="1"/>
</dbReference>
<feature type="coiled-coil region" evidence="13">
    <location>
        <begin position="1514"/>
        <end position="1574"/>
    </location>
</feature>
<feature type="domain" description="Calponin-homology (CH)" evidence="17">
    <location>
        <begin position="101"/>
        <end position="205"/>
    </location>
</feature>
<feature type="domain" description="PH" evidence="16">
    <location>
        <begin position="3753"/>
        <end position="3861"/>
    </location>
</feature>
<dbReference type="InterPro" id="IPR001849">
    <property type="entry name" value="PH_domain"/>
</dbReference>
<evidence type="ECO:0000256" key="2">
    <source>
        <dbReference type="ARBA" id="ARBA00006826"/>
    </source>
</evidence>
<dbReference type="CDD" id="cd00176">
    <property type="entry name" value="SPEC"/>
    <property type="match status" value="18"/>
</dbReference>
<dbReference type="InterPro" id="IPR001452">
    <property type="entry name" value="SH3_domain"/>
</dbReference>
<feature type="region of interest" description="Disordered" evidence="14">
    <location>
        <begin position="3635"/>
        <end position="3695"/>
    </location>
</feature>
<feature type="region of interest" description="Disordered" evidence="14">
    <location>
        <begin position="2641"/>
        <end position="2666"/>
    </location>
</feature>
<feature type="compositionally biased region" description="Polar residues" evidence="14">
    <location>
        <begin position="3928"/>
        <end position="3937"/>
    </location>
</feature>
<dbReference type="GO" id="GO:0005874">
    <property type="term" value="C:microtubule"/>
    <property type="evidence" value="ECO:0007669"/>
    <property type="project" value="UniProtKB-KW"/>
</dbReference>
<dbReference type="InterPro" id="IPR001589">
    <property type="entry name" value="Actinin_actin-bd_CS"/>
</dbReference>
<proteinExistence type="inferred from homology"/>
<dbReference type="FunFam" id="1.10.418.10:FF:000043">
    <property type="entry name" value="Spectrin beta chain, non-erythrocytic"/>
    <property type="match status" value="1"/>
</dbReference>
<feature type="compositionally biased region" description="Basic and acidic residues" evidence="14">
    <location>
        <begin position="4006"/>
        <end position="4016"/>
    </location>
</feature>
<dbReference type="GO" id="GO:0016020">
    <property type="term" value="C:membrane"/>
    <property type="evidence" value="ECO:0007669"/>
    <property type="project" value="UniProtKB-ARBA"/>
</dbReference>
<protein>
    <recommendedName>
        <fullName evidence="20">Spectrin beta chain</fullName>
    </recommendedName>
</protein>
<feature type="compositionally biased region" description="Basic and acidic residues" evidence="14">
    <location>
        <begin position="3669"/>
        <end position="3683"/>
    </location>
</feature>
<dbReference type="InterPro" id="IPR041681">
    <property type="entry name" value="PH_9"/>
</dbReference>
<keyword evidence="4" id="KW-0117">Actin capping</keyword>
<evidence type="ECO:0000256" key="4">
    <source>
        <dbReference type="ARBA" id="ARBA00022467"/>
    </source>
</evidence>
<evidence type="ECO:0000256" key="5">
    <source>
        <dbReference type="ARBA" id="ARBA00022490"/>
    </source>
</evidence>
<dbReference type="InterPro" id="IPR011993">
    <property type="entry name" value="PH-like_dom_sf"/>
</dbReference>
<keyword evidence="11" id="KW-0206">Cytoskeleton</keyword>
<dbReference type="SMART" id="SM00233">
    <property type="entry name" value="PH"/>
    <property type="match status" value="1"/>
</dbReference>
<evidence type="ECO:0000256" key="6">
    <source>
        <dbReference type="ARBA" id="ARBA00022553"/>
    </source>
</evidence>
<name>A0AAF3F2J7_9BILA</name>
<organism evidence="18 19">
    <name type="scientific">Mesorhabditis belari</name>
    <dbReference type="NCBI Taxonomy" id="2138241"/>
    <lineage>
        <taxon>Eukaryota</taxon>
        <taxon>Metazoa</taxon>
        <taxon>Ecdysozoa</taxon>
        <taxon>Nematoda</taxon>
        <taxon>Chromadorea</taxon>
        <taxon>Rhabditida</taxon>
        <taxon>Rhabditina</taxon>
        <taxon>Rhabditomorpha</taxon>
        <taxon>Rhabditoidea</taxon>
        <taxon>Rhabditidae</taxon>
        <taxon>Mesorhabditinae</taxon>
        <taxon>Mesorhabditis</taxon>
    </lineage>
</organism>
<dbReference type="Gene3D" id="2.30.30.40">
    <property type="entry name" value="SH3 Domains"/>
    <property type="match status" value="1"/>
</dbReference>
<comment type="subcellular location">
    <subcellularLocation>
        <location evidence="1">Cytoplasm</location>
        <location evidence="1">Cytoskeleton</location>
    </subcellularLocation>
</comment>
<dbReference type="CDD" id="cd21193">
    <property type="entry name" value="CH_beta_spectrin_rpt1"/>
    <property type="match status" value="1"/>
</dbReference>
<evidence type="ECO:0000256" key="14">
    <source>
        <dbReference type="SAM" id="MobiDB-lite"/>
    </source>
</evidence>
<dbReference type="GO" id="GO:0005085">
    <property type="term" value="F:guanyl-nucleotide exchange factor activity"/>
    <property type="evidence" value="ECO:0007669"/>
    <property type="project" value="UniProtKB-KW"/>
</dbReference>
<evidence type="ECO:0000256" key="11">
    <source>
        <dbReference type="ARBA" id="ARBA00023212"/>
    </source>
</evidence>
<dbReference type="SUPFAM" id="SSF50729">
    <property type="entry name" value="PH domain-like"/>
    <property type="match status" value="1"/>
</dbReference>
<evidence type="ECO:0000256" key="1">
    <source>
        <dbReference type="ARBA" id="ARBA00004245"/>
    </source>
</evidence>
<dbReference type="Pfam" id="PF00435">
    <property type="entry name" value="Spectrin"/>
    <property type="match status" value="28"/>
</dbReference>
<keyword evidence="9" id="KW-0677">Repeat</keyword>
<dbReference type="Pfam" id="PF00307">
    <property type="entry name" value="CH"/>
    <property type="match status" value="2"/>
</dbReference>
<evidence type="ECO:0000256" key="7">
    <source>
        <dbReference type="ARBA" id="ARBA00022658"/>
    </source>
</evidence>
<dbReference type="Gene3D" id="1.20.58.60">
    <property type="match status" value="23"/>
</dbReference>
<dbReference type="InterPro" id="IPR036872">
    <property type="entry name" value="CH_dom_sf"/>
</dbReference>
<evidence type="ECO:0000313" key="19">
    <source>
        <dbReference type="WBParaSite" id="MBELARI_LOCUS20780"/>
    </source>
</evidence>
<keyword evidence="3 12" id="KW-0728">SH3 domain</keyword>
<feature type="region of interest" description="Disordered" evidence="14">
    <location>
        <begin position="3874"/>
        <end position="4036"/>
    </location>
</feature>
<dbReference type="Proteomes" id="UP000887575">
    <property type="component" value="Unassembled WGS sequence"/>
</dbReference>
<dbReference type="SMART" id="SM00326">
    <property type="entry name" value="SH3"/>
    <property type="match status" value="1"/>
</dbReference>
<feature type="coiled-coil region" evidence="13">
    <location>
        <begin position="1798"/>
        <end position="1829"/>
    </location>
</feature>
<dbReference type="SUPFAM" id="SSF46966">
    <property type="entry name" value="Spectrin repeat"/>
    <property type="match status" value="22"/>
</dbReference>
<evidence type="ECO:0000313" key="18">
    <source>
        <dbReference type="Proteomes" id="UP000887575"/>
    </source>
</evidence>
<dbReference type="PROSITE" id="PS00020">
    <property type="entry name" value="ACTININ_2"/>
    <property type="match status" value="1"/>
</dbReference>
<dbReference type="Gene3D" id="2.30.29.30">
    <property type="entry name" value="Pleckstrin-homology domain (PH domain)/Phosphotyrosine-binding domain (PTB)"/>
    <property type="match status" value="1"/>
</dbReference>
<dbReference type="InterPro" id="IPR036028">
    <property type="entry name" value="SH3-like_dom_sf"/>
</dbReference>
<keyword evidence="7" id="KW-0344">Guanine-nucleotide releasing factor</keyword>
<dbReference type="SMART" id="SM00150">
    <property type="entry name" value="SPEC"/>
    <property type="match status" value="29"/>
</dbReference>
<dbReference type="WBParaSite" id="MBELARI_LOCUS20780">
    <property type="protein sequence ID" value="MBELARI_LOCUS20780"/>
    <property type="gene ID" value="MBELARI_LOCUS20780"/>
</dbReference>
<dbReference type="InterPro" id="IPR002017">
    <property type="entry name" value="Spectrin_repeat"/>
</dbReference>
<dbReference type="FunFam" id="1.20.58.60:FF:000007">
    <property type="entry name" value="Spectrin alpha chain non-erythrocytic 1"/>
    <property type="match status" value="1"/>
</dbReference>
<dbReference type="GO" id="GO:0051693">
    <property type="term" value="P:actin filament capping"/>
    <property type="evidence" value="ECO:0007669"/>
    <property type="project" value="UniProtKB-KW"/>
</dbReference>
<dbReference type="Gene3D" id="1.10.418.10">
    <property type="entry name" value="Calponin-like domain"/>
    <property type="match status" value="2"/>
</dbReference>
<reference evidence="19" key="1">
    <citation type="submission" date="2024-02" db="UniProtKB">
        <authorList>
            <consortium name="WormBaseParasite"/>
        </authorList>
    </citation>
    <scope>IDENTIFICATION</scope>
</reference>
<keyword evidence="5" id="KW-0963">Cytoplasm</keyword>
<dbReference type="PROSITE" id="PS50003">
    <property type="entry name" value="PH_DOMAIN"/>
    <property type="match status" value="1"/>
</dbReference>
<evidence type="ECO:0000259" key="17">
    <source>
        <dbReference type="PROSITE" id="PS50021"/>
    </source>
</evidence>
<evidence type="ECO:0000256" key="13">
    <source>
        <dbReference type="SAM" id="Coils"/>
    </source>
</evidence>
<keyword evidence="8" id="KW-0493">Microtubule</keyword>
<feature type="domain" description="SH3" evidence="15">
    <location>
        <begin position="883"/>
        <end position="940"/>
    </location>
</feature>
<feature type="compositionally biased region" description="Polar residues" evidence="14">
    <location>
        <begin position="3948"/>
        <end position="3961"/>
    </location>
</feature>
<evidence type="ECO:0000259" key="15">
    <source>
        <dbReference type="PROSITE" id="PS50002"/>
    </source>
</evidence>
<dbReference type="InterPro" id="IPR001605">
    <property type="entry name" value="PH_dom-spectrin-type"/>
</dbReference>
<evidence type="ECO:0000256" key="3">
    <source>
        <dbReference type="ARBA" id="ARBA00022443"/>
    </source>
</evidence>
<accession>A0AAF3F2J7</accession>
<evidence type="ECO:0000256" key="8">
    <source>
        <dbReference type="ARBA" id="ARBA00022701"/>
    </source>
</evidence>
<sequence length="4036" mass="466718">MSYSYSASIYAPGHQTGKNERTIVNDRQHQDKSDQTTRDQMSNRRHYDIPVRIPRPGGAPTNGGNLGAVPSPRTFEEEDFTNETLYFERNRIKQLQDERVHIQKKTFTKWCNSFLNRARLEINDLFVDVCDGVMLMKLLEIISGEKLGKPNKGRMRVQKIENLNKVLDFLKKKKIQLENIGAEDILDRNERLILGLIWTIILRFQIDTIVIEDEQETGERKHAKDALLLWCQRKTAGYRNVKVENFTSSWRSGLAFNALIHAHRPDLLNYDGLNPNDHMGNLNNAFDIAEKKLDIARLLDAEDIDVARPDEKSIITYVSLYYHYFAKQKSEMTGAKRVANIVGKLMSQEQMEDDYEAIVSDLLEWIKQTIVMLNNRKFPNSLKGIQEEMVRFNHFRNVEKPPKYKEKGELEALFFNIQTKRKAMGRGTFVPHQGLFMKDVESSWERLDRAENDRQTAIINEMLRQQKLEQLAAKFLRKAELREHWLNDMSRHLDELELGRTASDVEAALKKHQAISADILPREERFKILSKMCAELTTENYHEADRIRAREREILEKWAHLLSVLETKRKQIMGLNELMGLLRDIDTLGSELKHLEPVVRNRDVGKHILGVDDLIGRHELVEGQVNAHGAWLGNVTRHAQTYIRGKGEQYEILQRKLEDVSAQYDNLVSLCQQRRAALYKARELFQFIQDHEEEMTWLAEKEALCQNAIQKGDVANVVNIGRLHKTVESEMKSHWTRSKEIMAAGERTLYSETPALPSSFMNGQNREDVQKRIQQIQAKWEALRRVVDKLAQWLQEAERAQQYFQDANEAESWIREKMPLVKSDDYGKDEGQAESLLNRHNRLAEEINAFRSDIVRLEESASQLGSSSLFTNGNSLANDSEELLVPQVEMLYKYEGNGMKVKKEEVVALLDKTNSDWWCVLKQDGSEGYVPANYCRIVPGESVTIAQSAASGSKAARHEGDGKKEIQERQQMISQDYRKLNKMAEIRRRLLSDNIKLMRFFRECDEFENWAQDTITALSDEPSVEHVEAFRKKLDKLEHDIAANGGTQLKRINTMADELSGEGHSQSHQITARQEAMNKIWAEIEKLFRAKAHRLSTLEQLADFNANCADVESWMKGKFDILDRKPQDLKSLQNLERDLKPLEEKIRALENLADHVKASNPEMAALIQKRINELKAIHSDLLNRARQKIMTAEETQGQEMFDNALLEMHKWIEKTKKELNDMMRPIDVQTAEDMLKKHSELGEQIKDKKYEVEYVHELGKRLLDKNPRLNVVREKLGNLQHAMEEIRGIWSAKNAYLKQQLDLQLFNREAERIDAVTKGHEAFLDFKDLGDSVESVENLLKRHRDLEAKLDAQRPRLDAFNKNADELIRVKHPDEGYVHKRRDEVLARREAVRRAAAQRRALLEASMEYQSLRRDGDEMLGWIADKKKIATDDAHLDLHSIEIKLLKHEAFEAEIKANTSRIEHINKDGAMLISRRHYETPNIERLVDRVNTAWAGLKDASARKGEKLRQAADQKSLNDILDDANAKLDELDAALQNKDVGNDLRGVKDLIQRHTTIEQELRVYEDKLQEISSKGSHMAEQGHFDSERITKTVKNLLNRFEKLTDPCAARRAALEESLKWHQLAFDVDCELQWIAEKVPIAASEETGRTLTEALNMARKQEQLEAEVNQHAPHIEETVHRGEELIKRKHTAQKEIKGKCEQLAGAWTHLQQLVKRRKWIVEWGVKEQQYLFDATEVESWMAEKRILIESQDHGQDEDAAQKLLAKHKALQNDMSTYRQWVERLAVKCNELVSSKRPNVERFTNKQRELEEEFERLAELAEKRRHLLEDTLCLHAYLRESADLEQWINEQLQTAMSEEYGDDYEHLKELQARFAEFRQSVKTGSERFVSCELAANSILKRNTPFAREVLKRQERLRSVWTLLVEYMESREQKLKAAEELHRFNRDVAEHEQSVAERLNGMPNDLGRDVKQVQSLRQSHETFEKQLTEMRTQLDKLLQESARLKEAYPGGNAEHISQQQVAMTEGWEELEQATLNRKYKLRAAYDFHRFMGEVRDLLSWCDLIVSEMQTEQHLHDLQGAQWLKEEHARLQSEIETRKPAFAKIDATGREMIAAEHYASDEIRARLHQVDSALKRLHSEWSLRESYLAQVVQWHSLQREAKQILSAIQSKRNTLKQLAVGGNVQEVEAQKKRLETFAKALVSLDDRVQTLDKTARGLIEGRHFESKNIEAWRTKVHESLVALKNEIAIRRKELDAALDEAKFGGDVRDMETWITEKIQAIRVEAERQGQCTTIEDKMKRLQRHQAFEAELDANRDRVKAILDHGQSLQRGPNGRMVTEQCARLSQHWKDLEALCIDQSRALEEARDLLRFKQLVDRVFEWIRDKESMLHAADMGNDMEHCNILIDQLDGTTADNSVDEHTLKELNELGDKLVQQGRSSQKEVHEQKTKINRSWQTLQSDIRAYRQQLKAALEVHKFNRDVDDSNERIHEKTLAMKSEDFGRDFATVDQLMRKQVALERDMEVIHSKLAAHDADAQKLLATNPPLKDTILTSLKRLEASWGVLSETAEQRHSRLERAHQLYRYIDSVKKAEQWAANLRVKMTSHKPPKTTSEARLLIQQHHERKAEIDGRQEELRRLHDDGQRLGAEQPEHKGEVQRAHKRVQNSEHQLRQTWEQEKASLTRALDWLLFSDQCALVESWLASKEAALKDHDIGDNLEAVQMLIKKHEAFEETLKTQSEKVENVKKDSAALISNGNDFAVQIEERRDEVLNRYANLLQQTAHRRAILLDNQRFLDFVRSCGELITWINAKLQLAYDESYLDPANLRSKLQKHLAFDSELSENEKRLNAVVDEGHRLIKDNHFSKKEVEEQLAELKGGWDELRQKSALKTQRLREAYDAFTLTRKIDDVEKWLDRIEGELSSEDHGKDVISVDTLVKKLETLQAEVAGRGEHIAEVMSKAKELKAKTGPNNDKLLTSAEEISLRYAQLDEPIKIRRENLNDAKKLFEWEAEANEEYEWLNDRLLLARSTEFGDTMQAAENLSKKHALLEKDLETRQTSLDEVEKKGVAMIRSKHFASSEIQRRMDELMSLMLQMKEACATRRNRLEAAVVAQRYFTEVAEAEQWIRDRLPLAISHETSKDQAGAESQLRRLGILEKDAIKFNDEVKKMKKLAERLVQQDYQDSTQIDSRQHKLEAAYSQLLNEISKRMTQLGDASRYHAYVRQADDLMDWLHEKERAAAAEEYGRDLEECQRLIEEFDIVVRELSATGERVANVRNFQEELLRAGHPFAASIRAKGEDLSRLWQSVNEIANERQQALAGAKQVHRFDQEADETINWLQEKEADGVALENVELAGADLNTLTSERQRLEEFIHGLKAVEKQVTELCREADRLEALFPYTKQHLEGRKMEMTMLLNDIMESANKHQERLKYTEQLQSYFQEHRELISWVKRLFTTITAESLPKDVGGSEALATRHNEYYSEMMGRRGNIDSFCTRGRNHMQQGHVLSSEIERRVDQLERAYSGIQHVWKERHELYLENMDVQQWKANANALEQWMVERENLLGDDWRHIDSVATADEKLRDFDDFLVTVNAQGERCEGVRRMTLLEKNFSKQLQREAERVRVDQEESTRRRDTIKVVEKGNLLANRRQERERRKTQEISLMKPSGSGEDFSSQTLPRKLDGQSSQRRERSKTTALGEPVVSVSGPSTLPILAPGQIGGGVLIPQEEMPQTSIQTVTPGFSTRRAASVRRSSSHRWADDMSQIDMTGYVDRKQELQSGGKRATLRSWKNYYTILCGQLICFFKDEDAFTNNIAASPPVYIHNAECQQYPEYAKRKHAFKLITQDGAEYLFACNEERQMLEWVAKIKFHATLPPSAQLTAFSRETSAHETTSQYSGSTAPIPAPRSSSYSNRSGDILRRQHEMGASQSTDSDVDPSRRASQLSNDFGDSQRSEMYRDQASTQQSHTSNNGHEQQERARYERIEATQKGSEGTEFISWVEQQNASHQSSSSGPHNGGHSETDDESVKGTKRRGFSSLFSRSSKKSNK</sequence>
<dbReference type="FunFam" id="1.10.418.10:FF:000001">
    <property type="entry name" value="Actinin alpha 1"/>
    <property type="match status" value="1"/>
</dbReference>
<feature type="compositionally biased region" description="Polar residues" evidence="14">
    <location>
        <begin position="3874"/>
        <end position="3888"/>
    </location>
</feature>
<dbReference type="Pfam" id="PF07653">
    <property type="entry name" value="SH3_2"/>
    <property type="match status" value="1"/>
</dbReference>
<feature type="coiled-coil region" evidence="13">
    <location>
        <begin position="2722"/>
        <end position="2774"/>
    </location>
</feature>
<keyword evidence="13" id="KW-0175">Coiled coil</keyword>
<evidence type="ECO:0000256" key="12">
    <source>
        <dbReference type="PROSITE-ProRule" id="PRU00192"/>
    </source>
</evidence>
<evidence type="ECO:0008006" key="20">
    <source>
        <dbReference type="Google" id="ProtNLM"/>
    </source>
</evidence>
<dbReference type="PRINTS" id="PR00683">
    <property type="entry name" value="SPECTRINPH"/>
</dbReference>
<dbReference type="CDD" id="cd10571">
    <property type="entry name" value="PH_beta_spectrin"/>
    <property type="match status" value="1"/>
</dbReference>
<dbReference type="InterPro" id="IPR001715">
    <property type="entry name" value="CH_dom"/>
</dbReference>
<evidence type="ECO:0000256" key="10">
    <source>
        <dbReference type="ARBA" id="ARBA00023203"/>
    </source>
</evidence>
<keyword evidence="10" id="KW-0009">Actin-binding</keyword>
<feature type="compositionally biased region" description="Basic and acidic residues" evidence="14">
    <location>
        <begin position="17"/>
        <end position="49"/>
    </location>
</feature>
<feature type="region of interest" description="Disordered" evidence="14">
    <location>
        <begin position="1"/>
        <end position="73"/>
    </location>
</feature>
<dbReference type="PROSITE" id="PS50021">
    <property type="entry name" value="CH"/>
    <property type="match status" value="2"/>
</dbReference>
<dbReference type="InterPro" id="IPR018159">
    <property type="entry name" value="Spectrin/alpha-actinin"/>
</dbReference>
<dbReference type="PROSITE" id="PS50002">
    <property type="entry name" value="SH3"/>
    <property type="match status" value="1"/>
</dbReference>
<dbReference type="CDD" id="cd21194">
    <property type="entry name" value="CH_beta_spectrin_rpt2"/>
    <property type="match status" value="1"/>
</dbReference>
<dbReference type="FunFam" id="1.20.58.60:FF:000019">
    <property type="entry name" value="Spectrin beta chain"/>
    <property type="match status" value="1"/>
</dbReference>
<dbReference type="SMART" id="SM00033">
    <property type="entry name" value="CH"/>
    <property type="match status" value="2"/>
</dbReference>
<feature type="compositionally biased region" description="Low complexity" evidence="14">
    <location>
        <begin position="3990"/>
        <end position="4005"/>
    </location>
</feature>